<reference evidence="2 3" key="1">
    <citation type="journal article" date="2014" name="Mol. Ecol.">
        <title>Evolution of Synechococcus.</title>
        <authorList>
            <person name="Dvorak P."/>
            <person name="Casamatta D."/>
            <person name="Hasler P."/>
            <person name="Poulickova A."/>
            <person name="Ondrej V."/>
            <person name="Sanges R."/>
        </authorList>
    </citation>
    <scope>NUCLEOTIDE SEQUENCE [LARGE SCALE GENOMIC DNA]</scope>
    <source>
        <strain evidence="2 3">CAUP A 1101</strain>
    </source>
</reference>
<dbReference type="AlphaFoldDB" id="A0A098TJS8"/>
<evidence type="ECO:0000313" key="3">
    <source>
        <dbReference type="Proteomes" id="UP000030170"/>
    </source>
</evidence>
<dbReference type="STRING" id="1497020.DO97_12065"/>
<proteinExistence type="predicted"/>
<name>A0A098TJS8_9CYAN</name>
<evidence type="ECO:0000313" key="2">
    <source>
        <dbReference type="EMBL" id="KGF72087.1"/>
    </source>
</evidence>
<feature type="transmembrane region" description="Helical" evidence="1">
    <location>
        <begin position="52"/>
        <end position="73"/>
    </location>
</feature>
<comment type="caution">
    <text evidence="2">The sequence shown here is derived from an EMBL/GenBank/DDBJ whole genome shotgun (WGS) entry which is preliminary data.</text>
</comment>
<keyword evidence="3" id="KW-1185">Reference proteome</keyword>
<organism evidence="2 3">
    <name type="scientific">Neosynechococcus sphagnicola sy1</name>
    <dbReference type="NCBI Taxonomy" id="1497020"/>
    <lineage>
        <taxon>Bacteria</taxon>
        <taxon>Bacillati</taxon>
        <taxon>Cyanobacteriota</taxon>
        <taxon>Cyanophyceae</taxon>
        <taxon>Neosynechococcales</taxon>
        <taxon>Neosynechococcaceae</taxon>
        <taxon>Neosynechococcus</taxon>
    </lineage>
</organism>
<keyword evidence="1" id="KW-0472">Membrane</keyword>
<feature type="transmembrane region" description="Helical" evidence="1">
    <location>
        <begin position="12"/>
        <end position="32"/>
    </location>
</feature>
<gene>
    <name evidence="2" type="ORF">DO97_12065</name>
</gene>
<feature type="transmembrane region" description="Helical" evidence="1">
    <location>
        <begin position="80"/>
        <end position="98"/>
    </location>
</feature>
<protein>
    <submittedName>
        <fullName evidence="2">Uncharacterized protein</fullName>
    </submittedName>
</protein>
<keyword evidence="1" id="KW-0812">Transmembrane</keyword>
<keyword evidence="1" id="KW-1133">Transmembrane helix</keyword>
<dbReference type="EMBL" id="JJML01000037">
    <property type="protein sequence ID" value="KGF72087.1"/>
    <property type="molecule type" value="Genomic_DNA"/>
</dbReference>
<evidence type="ECO:0000256" key="1">
    <source>
        <dbReference type="SAM" id="Phobius"/>
    </source>
</evidence>
<accession>A0A098TJS8</accession>
<dbReference type="Proteomes" id="UP000030170">
    <property type="component" value="Unassembled WGS sequence"/>
</dbReference>
<feature type="transmembrane region" description="Helical" evidence="1">
    <location>
        <begin position="110"/>
        <end position="130"/>
    </location>
</feature>
<sequence>MEINLREKIVTLWIVFLLGLLFHTQLGLMPLFHGLDVADSHAQGMAEIVPILWLMLGFFILPMFAIVATIFTNSTSYRRIHFGLTVIYTLLNFAHLLADLMVQPIAWYQILLMVILFLIGILLNLVGFQWMKGSKKARERVLPSHPSLG</sequence>